<gene>
    <name evidence="4" type="ORF">NCTC13652_00538</name>
</gene>
<sequence>MSEKYTLMQAEKARYPIARMARLLKVSTSGYYAWVAAQQRDGDHLLPSLRARRRLDEAVRRIWVDSRSTYGYLRVCAQLRREGVVVDRKTVAASMRRQGLAGISPRRFRPVTTIPGTRTHSIPDRVKRHWDTGQVDRVWVTDITYLRTRAGWVYLCAIKDACSRKVIATAMSTTMTTDLVEEALRRARILRPNAPRKVIIHSDRGTQFTSEQMYEYCRELHLDQSMGRTGVCWDNAMIESQWSVLKAEFYDRYEWDTPQQAIQGVEEWDLRLLQHEAPQLSDRLPDPSRVRSPTRGSPDTGRLNQSNRPKLAGNPTKTSSRKTRKSSWRGSRATTGEGTSDRPATTPETAAAERPAIDTTACTRPRRGS</sequence>
<feature type="domain" description="Integrase catalytic" evidence="3">
    <location>
        <begin position="119"/>
        <end position="293"/>
    </location>
</feature>
<comment type="function">
    <text evidence="1">Involved in the transposition of the insertion sequence.</text>
</comment>
<dbReference type="AlphaFoldDB" id="A0A448NWN2"/>
<dbReference type="Pfam" id="PF00665">
    <property type="entry name" value="rve"/>
    <property type="match status" value="1"/>
</dbReference>
<name>A0A448NWN2_9ACTN</name>
<feature type="compositionally biased region" description="Polar residues" evidence="2">
    <location>
        <begin position="294"/>
        <end position="308"/>
    </location>
</feature>
<dbReference type="Gene3D" id="3.30.420.10">
    <property type="entry name" value="Ribonuclease H-like superfamily/Ribonuclease H"/>
    <property type="match status" value="1"/>
</dbReference>
<dbReference type="InterPro" id="IPR036397">
    <property type="entry name" value="RNaseH_sf"/>
</dbReference>
<dbReference type="PROSITE" id="PS50994">
    <property type="entry name" value="INTEGRASE"/>
    <property type="match status" value="1"/>
</dbReference>
<dbReference type="InterPro" id="IPR025948">
    <property type="entry name" value="HTH-like_dom"/>
</dbReference>
<dbReference type="GO" id="GO:0003676">
    <property type="term" value="F:nucleic acid binding"/>
    <property type="evidence" value="ECO:0007669"/>
    <property type="project" value="InterPro"/>
</dbReference>
<dbReference type="STRING" id="1122997.GCA_000425285_02717"/>
<dbReference type="InterPro" id="IPR050900">
    <property type="entry name" value="Transposase_IS3/IS150/IS904"/>
</dbReference>
<dbReference type="GO" id="GO:0015074">
    <property type="term" value="P:DNA integration"/>
    <property type="evidence" value="ECO:0007669"/>
    <property type="project" value="InterPro"/>
</dbReference>
<evidence type="ECO:0000256" key="2">
    <source>
        <dbReference type="SAM" id="MobiDB-lite"/>
    </source>
</evidence>
<dbReference type="InterPro" id="IPR001584">
    <property type="entry name" value="Integrase_cat-core"/>
</dbReference>
<dbReference type="InterPro" id="IPR012337">
    <property type="entry name" value="RNaseH-like_sf"/>
</dbReference>
<evidence type="ECO:0000256" key="1">
    <source>
        <dbReference type="ARBA" id="ARBA00002286"/>
    </source>
</evidence>
<accession>A0A448NWN2</accession>
<evidence type="ECO:0000313" key="5">
    <source>
        <dbReference type="Proteomes" id="UP000277858"/>
    </source>
</evidence>
<evidence type="ECO:0000313" key="4">
    <source>
        <dbReference type="EMBL" id="VEI02364.1"/>
    </source>
</evidence>
<dbReference type="Pfam" id="PF13276">
    <property type="entry name" value="HTH_21"/>
    <property type="match status" value="1"/>
</dbReference>
<dbReference type="Proteomes" id="UP000277858">
    <property type="component" value="Chromosome"/>
</dbReference>
<feature type="compositionally biased region" description="Low complexity" evidence="2">
    <location>
        <begin position="342"/>
        <end position="354"/>
    </location>
</feature>
<organism evidence="4 5">
    <name type="scientific">Acidipropionibacterium jensenii</name>
    <dbReference type="NCBI Taxonomy" id="1749"/>
    <lineage>
        <taxon>Bacteria</taxon>
        <taxon>Bacillati</taxon>
        <taxon>Actinomycetota</taxon>
        <taxon>Actinomycetes</taxon>
        <taxon>Propionibacteriales</taxon>
        <taxon>Propionibacteriaceae</taxon>
        <taxon>Acidipropionibacterium</taxon>
    </lineage>
</organism>
<dbReference type="PANTHER" id="PTHR46889">
    <property type="entry name" value="TRANSPOSASE INSF FOR INSERTION SEQUENCE IS3B-RELATED"/>
    <property type="match status" value="1"/>
</dbReference>
<reference evidence="4 5" key="1">
    <citation type="submission" date="2018-12" db="EMBL/GenBank/DDBJ databases">
        <authorList>
            <consortium name="Pathogen Informatics"/>
        </authorList>
    </citation>
    <scope>NUCLEOTIDE SEQUENCE [LARGE SCALE GENOMIC DNA]</scope>
    <source>
        <strain evidence="4 5">NCTC13652</strain>
    </source>
</reference>
<proteinExistence type="predicted"/>
<dbReference type="PANTHER" id="PTHR46889:SF5">
    <property type="entry name" value="INTEGRASE PROTEIN"/>
    <property type="match status" value="1"/>
</dbReference>
<evidence type="ECO:0000259" key="3">
    <source>
        <dbReference type="PROSITE" id="PS50994"/>
    </source>
</evidence>
<keyword evidence="5" id="KW-1185">Reference proteome</keyword>
<feature type="region of interest" description="Disordered" evidence="2">
    <location>
        <begin position="279"/>
        <end position="369"/>
    </location>
</feature>
<protein>
    <submittedName>
        <fullName evidence="4">Integrase core domain</fullName>
    </submittedName>
</protein>
<dbReference type="NCBIfam" id="NF033516">
    <property type="entry name" value="transpos_IS3"/>
    <property type="match status" value="1"/>
</dbReference>
<dbReference type="EMBL" id="LR134473">
    <property type="protein sequence ID" value="VEI02364.1"/>
    <property type="molecule type" value="Genomic_DNA"/>
</dbReference>
<dbReference type="SUPFAM" id="SSF53098">
    <property type="entry name" value="Ribonuclease H-like"/>
    <property type="match status" value="1"/>
</dbReference>
<dbReference type="InterPro" id="IPR048020">
    <property type="entry name" value="Transpos_IS3"/>
</dbReference>